<organism evidence="1 2">
    <name type="scientific">Pseudomonas migulae</name>
    <dbReference type="NCBI Taxonomy" id="78543"/>
    <lineage>
        <taxon>Bacteria</taxon>
        <taxon>Pseudomonadati</taxon>
        <taxon>Pseudomonadota</taxon>
        <taxon>Gammaproteobacteria</taxon>
        <taxon>Pseudomonadales</taxon>
        <taxon>Pseudomonadaceae</taxon>
        <taxon>Pseudomonas</taxon>
    </lineage>
</organism>
<gene>
    <name evidence="1" type="ORF">SAMN04490194_2153</name>
</gene>
<evidence type="ECO:0000313" key="2">
    <source>
        <dbReference type="Proteomes" id="UP000198985"/>
    </source>
</evidence>
<protein>
    <submittedName>
        <fullName evidence="1">Uncharacterized protein</fullName>
    </submittedName>
</protein>
<dbReference type="EMBL" id="FNTY01000002">
    <property type="protein sequence ID" value="SEE41794.1"/>
    <property type="molecule type" value="Genomic_DNA"/>
</dbReference>
<name>A0A1H5INZ7_9PSED</name>
<accession>A0A1H5INZ7</accession>
<sequence>MRQIAGISIEKVIQMRIALNRPMERARLLLKSYF</sequence>
<proteinExistence type="predicted"/>
<dbReference type="Proteomes" id="UP000198985">
    <property type="component" value="Unassembled WGS sequence"/>
</dbReference>
<evidence type="ECO:0000313" key="1">
    <source>
        <dbReference type="EMBL" id="SEE41794.1"/>
    </source>
</evidence>
<dbReference type="AlphaFoldDB" id="A0A1H5INZ7"/>
<reference evidence="1 2" key="1">
    <citation type="submission" date="2016-10" db="EMBL/GenBank/DDBJ databases">
        <authorList>
            <person name="de Groot N.N."/>
        </authorList>
    </citation>
    <scope>NUCLEOTIDE SEQUENCE [LARGE SCALE GENOMIC DNA]</scope>
    <source>
        <strain evidence="1 2">BS3662</strain>
    </source>
</reference>